<gene>
    <name evidence="2" type="ORF">E2C01_003031</name>
</gene>
<accession>A0A5B7CMX0</accession>
<dbReference type="Proteomes" id="UP000324222">
    <property type="component" value="Unassembled WGS sequence"/>
</dbReference>
<dbReference type="EMBL" id="VSRR010000115">
    <property type="protein sequence ID" value="MPC10398.1"/>
    <property type="molecule type" value="Genomic_DNA"/>
</dbReference>
<protein>
    <submittedName>
        <fullName evidence="2">Uncharacterized protein</fullName>
    </submittedName>
</protein>
<proteinExistence type="predicted"/>
<keyword evidence="3" id="KW-1185">Reference proteome</keyword>
<sequence>MATANDNDTQRFVCYMAWADNNRDLDKAVQIQGQYEKLRLSWTKCAPLTPLVQNNNSVSSSSSSLTLHATKRPAMLPSVAKKTRKSLTLEVKLHIIHRHERTEQLHKIVREDTNIACQLTLPPALVLQFLAQHCNDISLMQLQLILMLSRVWVAVVVEGDGVEVFSSPLGPVALSKAFIRVLSVFEVTFSPLGSRAGGSLWGRSRKFFNWPRRILGFVDGLEGRGATKTEDLSRPISGGGGGGRSIQEENVIQEVHNENESDSPTKT</sequence>
<name>A0A5B7CMX0_PORTR</name>
<dbReference type="AlphaFoldDB" id="A0A5B7CMX0"/>
<evidence type="ECO:0000313" key="3">
    <source>
        <dbReference type="Proteomes" id="UP000324222"/>
    </source>
</evidence>
<reference evidence="2 3" key="1">
    <citation type="submission" date="2019-05" db="EMBL/GenBank/DDBJ databases">
        <title>Another draft genome of Portunus trituberculatus and its Hox gene families provides insights of decapod evolution.</title>
        <authorList>
            <person name="Jeong J.-H."/>
            <person name="Song I."/>
            <person name="Kim S."/>
            <person name="Choi T."/>
            <person name="Kim D."/>
            <person name="Ryu S."/>
            <person name="Kim W."/>
        </authorList>
    </citation>
    <scope>NUCLEOTIDE SEQUENCE [LARGE SCALE GENOMIC DNA]</scope>
    <source>
        <tissue evidence="2">Muscle</tissue>
    </source>
</reference>
<comment type="caution">
    <text evidence="2">The sequence shown here is derived from an EMBL/GenBank/DDBJ whole genome shotgun (WGS) entry which is preliminary data.</text>
</comment>
<organism evidence="2 3">
    <name type="scientific">Portunus trituberculatus</name>
    <name type="common">Swimming crab</name>
    <name type="synonym">Neptunus trituberculatus</name>
    <dbReference type="NCBI Taxonomy" id="210409"/>
    <lineage>
        <taxon>Eukaryota</taxon>
        <taxon>Metazoa</taxon>
        <taxon>Ecdysozoa</taxon>
        <taxon>Arthropoda</taxon>
        <taxon>Crustacea</taxon>
        <taxon>Multicrustacea</taxon>
        <taxon>Malacostraca</taxon>
        <taxon>Eumalacostraca</taxon>
        <taxon>Eucarida</taxon>
        <taxon>Decapoda</taxon>
        <taxon>Pleocyemata</taxon>
        <taxon>Brachyura</taxon>
        <taxon>Eubrachyura</taxon>
        <taxon>Portunoidea</taxon>
        <taxon>Portunidae</taxon>
        <taxon>Portuninae</taxon>
        <taxon>Portunus</taxon>
    </lineage>
</organism>
<evidence type="ECO:0000256" key="1">
    <source>
        <dbReference type="SAM" id="MobiDB-lite"/>
    </source>
</evidence>
<feature type="region of interest" description="Disordered" evidence="1">
    <location>
        <begin position="228"/>
        <end position="267"/>
    </location>
</feature>
<evidence type="ECO:0000313" key="2">
    <source>
        <dbReference type="EMBL" id="MPC10398.1"/>
    </source>
</evidence>
<feature type="compositionally biased region" description="Basic and acidic residues" evidence="1">
    <location>
        <begin position="255"/>
        <end position="267"/>
    </location>
</feature>